<dbReference type="InterPro" id="IPR008254">
    <property type="entry name" value="Flavodoxin/NO_synth"/>
</dbReference>
<organism evidence="2 3">
    <name type="scientific">Natronincola peptidivorans</name>
    <dbReference type="NCBI Taxonomy" id="426128"/>
    <lineage>
        <taxon>Bacteria</taxon>
        <taxon>Bacillati</taxon>
        <taxon>Bacillota</taxon>
        <taxon>Clostridia</taxon>
        <taxon>Peptostreptococcales</taxon>
        <taxon>Natronincolaceae</taxon>
        <taxon>Natronincola</taxon>
    </lineage>
</organism>
<dbReference type="InterPro" id="IPR029039">
    <property type="entry name" value="Flavoprotein-like_sf"/>
</dbReference>
<dbReference type="PROSITE" id="PS00201">
    <property type="entry name" value="FLAVODOXIN"/>
    <property type="match status" value="1"/>
</dbReference>
<dbReference type="PANTHER" id="PTHR39201">
    <property type="entry name" value="EXPORTED PROTEIN-RELATED"/>
    <property type="match status" value="1"/>
</dbReference>
<dbReference type="SUPFAM" id="SSF52218">
    <property type="entry name" value="Flavoproteins"/>
    <property type="match status" value="1"/>
</dbReference>
<proteinExistence type="predicted"/>
<feature type="domain" description="Flavodoxin-like" evidence="1">
    <location>
        <begin position="10"/>
        <end position="165"/>
    </location>
</feature>
<dbReference type="PANTHER" id="PTHR39201:SF1">
    <property type="entry name" value="FLAVODOXIN-LIKE DOMAIN-CONTAINING PROTEIN"/>
    <property type="match status" value="1"/>
</dbReference>
<dbReference type="GO" id="GO:0010181">
    <property type="term" value="F:FMN binding"/>
    <property type="evidence" value="ECO:0007669"/>
    <property type="project" value="InterPro"/>
</dbReference>
<dbReference type="RefSeq" id="WP_090441801.1">
    <property type="nucleotide sequence ID" value="NZ_FOHU01000005.1"/>
</dbReference>
<dbReference type="InterPro" id="IPR001226">
    <property type="entry name" value="Flavodoxin_CS"/>
</dbReference>
<keyword evidence="3" id="KW-1185">Reference proteome</keyword>
<protein>
    <submittedName>
        <fullName evidence="2">Flavodoxin</fullName>
    </submittedName>
</protein>
<evidence type="ECO:0000313" key="2">
    <source>
        <dbReference type="EMBL" id="SET16226.1"/>
    </source>
</evidence>
<evidence type="ECO:0000313" key="3">
    <source>
        <dbReference type="Proteomes" id="UP000199568"/>
    </source>
</evidence>
<dbReference type="STRING" id="426128.SAMN05660297_01552"/>
<dbReference type="GO" id="GO:0016651">
    <property type="term" value="F:oxidoreductase activity, acting on NAD(P)H"/>
    <property type="evidence" value="ECO:0007669"/>
    <property type="project" value="UniProtKB-ARBA"/>
</dbReference>
<dbReference type="OrthoDB" id="9806505at2"/>
<name>A0A1I0C9I1_9FIRM</name>
<dbReference type="Gene3D" id="3.40.50.360">
    <property type="match status" value="1"/>
</dbReference>
<reference evidence="2 3" key="1">
    <citation type="submission" date="2016-10" db="EMBL/GenBank/DDBJ databases">
        <authorList>
            <person name="de Groot N.N."/>
        </authorList>
    </citation>
    <scope>NUCLEOTIDE SEQUENCE [LARGE SCALE GENOMIC DNA]</scope>
    <source>
        <strain evidence="2 3">DSM 18979</strain>
    </source>
</reference>
<dbReference type="Pfam" id="PF12682">
    <property type="entry name" value="Flavodoxin_4"/>
    <property type="match status" value="1"/>
</dbReference>
<evidence type="ECO:0000259" key="1">
    <source>
        <dbReference type="PROSITE" id="PS50902"/>
    </source>
</evidence>
<gene>
    <name evidence="2" type="ORF">SAMN05660297_01552</name>
</gene>
<dbReference type="Proteomes" id="UP000199568">
    <property type="component" value="Unassembled WGS sequence"/>
</dbReference>
<sequence>MSNKPIDLKKLVIYYSFEGNTRFIAEAIARSIDADILELKPKQEIASKGFMKYVWGGSQVVMKKRPELCPLDVDPLDYDVIFIGSPVWAWTFAPPLNTFFDAVKITKKKVALFSCNGGQNGKTFDNMEAVLQSNEVIGKIEFLDPLKKNKEKNAEKAEEWAKTIVNNL</sequence>
<accession>A0A1I0C9I1</accession>
<dbReference type="GO" id="GO:0009055">
    <property type="term" value="F:electron transfer activity"/>
    <property type="evidence" value="ECO:0007669"/>
    <property type="project" value="InterPro"/>
</dbReference>
<dbReference type="PROSITE" id="PS50902">
    <property type="entry name" value="FLAVODOXIN_LIKE"/>
    <property type="match status" value="1"/>
</dbReference>
<dbReference type="AlphaFoldDB" id="A0A1I0C9I1"/>
<dbReference type="EMBL" id="FOHU01000005">
    <property type="protein sequence ID" value="SET16226.1"/>
    <property type="molecule type" value="Genomic_DNA"/>
</dbReference>